<dbReference type="GO" id="GO:0004497">
    <property type="term" value="F:monooxygenase activity"/>
    <property type="evidence" value="ECO:0007669"/>
    <property type="project" value="UniProtKB-KW"/>
</dbReference>
<dbReference type="PRINTS" id="PR00385">
    <property type="entry name" value="P450"/>
</dbReference>
<dbReference type="PANTHER" id="PTHR46696:SF6">
    <property type="entry name" value="P450, PUTATIVE (EUROFUNG)-RELATED"/>
    <property type="match status" value="1"/>
</dbReference>
<keyword evidence="2" id="KW-0560">Oxidoreductase</keyword>
<evidence type="ECO:0000313" key="3">
    <source>
        <dbReference type="EMBL" id="MBB4155544.1"/>
    </source>
</evidence>
<organism evidence="3 4">
    <name type="scientific">Sphingomonas jinjuensis</name>
    <dbReference type="NCBI Taxonomy" id="535907"/>
    <lineage>
        <taxon>Bacteria</taxon>
        <taxon>Pseudomonadati</taxon>
        <taxon>Pseudomonadota</taxon>
        <taxon>Alphaproteobacteria</taxon>
        <taxon>Sphingomonadales</taxon>
        <taxon>Sphingomonadaceae</taxon>
        <taxon>Sphingomonas</taxon>
    </lineage>
</organism>
<dbReference type="InterPro" id="IPR001128">
    <property type="entry name" value="Cyt_P450"/>
</dbReference>
<dbReference type="InterPro" id="IPR036396">
    <property type="entry name" value="Cyt_P450_sf"/>
</dbReference>
<sequence length="390" mass="45030">MDFDIYHDPRLLSDVHAGYRQLQLDAPDVFWTRHNGGHWMITRHDLIQQVMRDFEHFSNKELEVPKTESPFVAIPINLDPPEHTTYRIMLSKHFGPKVVAGLDAKMREWANRLIDRVYDRGEVDFAEALGASFPVSIFMEMAGMPLDRLEDFRLLVKDFFGHHSREYHVDLQRRIVGEMEAIIDDRIANRRDDLVSRLVDESVQGRPLTRDELKSVLLLLFLAGLDTVANAMTFAFRNLAERPDLQERLRSDPTAIPNFVEESLRRFAIVNGVRLVKQDVALGGVQFRKGDMIIAPLTLVGLDDRANPDPTSFDVDRAKRRHLTFSTGPHICLGHYLARAEMRVFVEEFLRRIPEFRIQTGYEPHFRAGLVMALENLPLEWPVERRAEAA</sequence>
<keyword evidence="4" id="KW-1185">Reference proteome</keyword>
<name>A0A840FIM9_9SPHN</name>
<keyword evidence="2" id="KW-0503">Monooxygenase</keyword>
<dbReference type="RefSeq" id="WP_343051087.1">
    <property type="nucleotide sequence ID" value="NZ_JACIEV010000014.1"/>
</dbReference>
<protein>
    <submittedName>
        <fullName evidence="3">Cytochrome P450</fullName>
    </submittedName>
</protein>
<dbReference type="GO" id="GO:0020037">
    <property type="term" value="F:heme binding"/>
    <property type="evidence" value="ECO:0007669"/>
    <property type="project" value="InterPro"/>
</dbReference>
<keyword evidence="2" id="KW-0349">Heme</keyword>
<dbReference type="InterPro" id="IPR002397">
    <property type="entry name" value="Cyt_P450_B"/>
</dbReference>
<evidence type="ECO:0000256" key="2">
    <source>
        <dbReference type="RuleBase" id="RU000461"/>
    </source>
</evidence>
<comment type="similarity">
    <text evidence="1 2">Belongs to the cytochrome P450 family.</text>
</comment>
<evidence type="ECO:0000313" key="4">
    <source>
        <dbReference type="Proteomes" id="UP000529795"/>
    </source>
</evidence>
<reference evidence="3 4" key="1">
    <citation type="submission" date="2020-08" db="EMBL/GenBank/DDBJ databases">
        <title>Genomic Encyclopedia of Type Strains, Phase IV (KMG-IV): sequencing the most valuable type-strain genomes for metagenomic binning, comparative biology and taxonomic classification.</title>
        <authorList>
            <person name="Goeker M."/>
        </authorList>
    </citation>
    <scope>NUCLEOTIDE SEQUENCE [LARGE SCALE GENOMIC DNA]</scope>
    <source>
        <strain evidence="3 4">YC6723</strain>
    </source>
</reference>
<proteinExistence type="inferred from homology"/>
<gene>
    <name evidence="3" type="ORF">GGQ80_003469</name>
</gene>
<accession>A0A840FIM9</accession>
<comment type="caution">
    <text evidence="3">The sequence shown here is derived from an EMBL/GenBank/DDBJ whole genome shotgun (WGS) entry which is preliminary data.</text>
</comment>
<evidence type="ECO:0000256" key="1">
    <source>
        <dbReference type="ARBA" id="ARBA00010617"/>
    </source>
</evidence>
<dbReference type="PROSITE" id="PS00086">
    <property type="entry name" value="CYTOCHROME_P450"/>
    <property type="match status" value="1"/>
</dbReference>
<dbReference type="PRINTS" id="PR00359">
    <property type="entry name" value="BP450"/>
</dbReference>
<dbReference type="Proteomes" id="UP000529795">
    <property type="component" value="Unassembled WGS sequence"/>
</dbReference>
<dbReference type="PANTHER" id="PTHR46696">
    <property type="entry name" value="P450, PUTATIVE (EUROFUNG)-RELATED"/>
    <property type="match status" value="1"/>
</dbReference>
<dbReference type="GO" id="GO:0005506">
    <property type="term" value="F:iron ion binding"/>
    <property type="evidence" value="ECO:0007669"/>
    <property type="project" value="InterPro"/>
</dbReference>
<dbReference type="InterPro" id="IPR017972">
    <property type="entry name" value="Cyt_P450_CS"/>
</dbReference>
<keyword evidence="2" id="KW-0408">Iron</keyword>
<dbReference type="GO" id="GO:0016705">
    <property type="term" value="F:oxidoreductase activity, acting on paired donors, with incorporation or reduction of molecular oxygen"/>
    <property type="evidence" value="ECO:0007669"/>
    <property type="project" value="InterPro"/>
</dbReference>
<dbReference type="SUPFAM" id="SSF48264">
    <property type="entry name" value="Cytochrome P450"/>
    <property type="match status" value="1"/>
</dbReference>
<dbReference type="Gene3D" id="1.10.630.10">
    <property type="entry name" value="Cytochrome P450"/>
    <property type="match status" value="1"/>
</dbReference>
<keyword evidence="2" id="KW-0479">Metal-binding</keyword>
<dbReference type="EMBL" id="JACIEV010000014">
    <property type="protein sequence ID" value="MBB4155544.1"/>
    <property type="molecule type" value="Genomic_DNA"/>
</dbReference>
<dbReference type="AlphaFoldDB" id="A0A840FIM9"/>
<dbReference type="Pfam" id="PF00067">
    <property type="entry name" value="p450"/>
    <property type="match status" value="1"/>
</dbReference>